<dbReference type="CDD" id="cd06170">
    <property type="entry name" value="LuxR_C_like"/>
    <property type="match status" value="1"/>
</dbReference>
<comment type="caution">
    <text evidence="3">The sequence shown here is derived from an EMBL/GenBank/DDBJ whole genome shotgun (WGS) entry which is preliminary data.</text>
</comment>
<protein>
    <submittedName>
        <fullName evidence="3">LuxR C-terminal-related transcriptional regulator</fullName>
    </submittedName>
</protein>
<name>A0ABW3X414_9HYPH</name>
<dbReference type="SMART" id="SM00421">
    <property type="entry name" value="HTH_LUXR"/>
    <property type="match status" value="1"/>
</dbReference>
<dbReference type="Proteomes" id="UP001597176">
    <property type="component" value="Unassembled WGS sequence"/>
</dbReference>
<dbReference type="PANTHER" id="PTHR43214:SF42">
    <property type="entry name" value="TRANSCRIPTIONAL REGULATORY PROTEIN DESR"/>
    <property type="match status" value="1"/>
</dbReference>
<organism evidence="3 4">
    <name type="scientific">Methylobacterium marchantiae</name>
    <dbReference type="NCBI Taxonomy" id="600331"/>
    <lineage>
        <taxon>Bacteria</taxon>
        <taxon>Pseudomonadati</taxon>
        <taxon>Pseudomonadota</taxon>
        <taxon>Alphaproteobacteria</taxon>
        <taxon>Hyphomicrobiales</taxon>
        <taxon>Methylobacteriaceae</taxon>
        <taxon>Methylobacterium</taxon>
    </lineage>
</organism>
<dbReference type="SUPFAM" id="SSF46894">
    <property type="entry name" value="C-terminal effector domain of the bipartite response regulators"/>
    <property type="match status" value="1"/>
</dbReference>
<dbReference type="InterPro" id="IPR016032">
    <property type="entry name" value="Sig_transdc_resp-reg_C-effctor"/>
</dbReference>
<dbReference type="Pfam" id="PF00196">
    <property type="entry name" value="GerE"/>
    <property type="match status" value="1"/>
</dbReference>
<dbReference type="RefSeq" id="WP_238208095.1">
    <property type="nucleotide sequence ID" value="NZ_JBHTND010000028.1"/>
</dbReference>
<evidence type="ECO:0000256" key="1">
    <source>
        <dbReference type="ARBA" id="ARBA00023125"/>
    </source>
</evidence>
<reference evidence="4" key="1">
    <citation type="journal article" date="2019" name="Int. J. Syst. Evol. Microbiol.">
        <title>The Global Catalogue of Microorganisms (GCM) 10K type strain sequencing project: providing services to taxonomists for standard genome sequencing and annotation.</title>
        <authorList>
            <consortium name="The Broad Institute Genomics Platform"/>
            <consortium name="The Broad Institute Genome Sequencing Center for Infectious Disease"/>
            <person name="Wu L."/>
            <person name="Ma J."/>
        </authorList>
    </citation>
    <scope>NUCLEOTIDE SEQUENCE [LARGE SCALE GENOMIC DNA]</scope>
    <source>
        <strain evidence="4">CCUG 56108</strain>
    </source>
</reference>
<keyword evidence="1" id="KW-0238">DNA-binding</keyword>
<evidence type="ECO:0000259" key="2">
    <source>
        <dbReference type="PROSITE" id="PS50043"/>
    </source>
</evidence>
<dbReference type="PROSITE" id="PS50043">
    <property type="entry name" value="HTH_LUXR_2"/>
    <property type="match status" value="1"/>
</dbReference>
<dbReference type="InterPro" id="IPR039420">
    <property type="entry name" value="WalR-like"/>
</dbReference>
<feature type="domain" description="HTH luxR-type" evidence="2">
    <location>
        <begin position="172"/>
        <end position="237"/>
    </location>
</feature>
<sequence length="278" mass="30163">MKARGARNRRPGPSVATALIEPNILFREGLERILAPTRFQVVMRTDNVSSLGVATDRGKTPAIFVLWTEGSSDLSRSDVTKLKCKYAGSQVVCIGESYRTDEVVDLLRAGADGILLRSINADAFIKSLELVLLGERVIPPASLTPTLPQRIDAVISLTTSRPIEQVRPAVTHGNCGPQLSVQELAILKCLVQGEANKIIAFRLHIAEATVKVHVKTILRKIHVKNRTQAAIWALGHLADGQDTANAPMKTNGHANDAMIRRNPVGDVLDFGFQSTILA</sequence>
<dbReference type="Gene3D" id="3.40.50.2300">
    <property type="match status" value="1"/>
</dbReference>
<dbReference type="InterPro" id="IPR000792">
    <property type="entry name" value="Tscrpt_reg_LuxR_C"/>
</dbReference>
<dbReference type="EMBL" id="JBHTND010000028">
    <property type="protein sequence ID" value="MFD1303369.1"/>
    <property type="molecule type" value="Genomic_DNA"/>
</dbReference>
<evidence type="ECO:0000313" key="3">
    <source>
        <dbReference type="EMBL" id="MFD1303369.1"/>
    </source>
</evidence>
<proteinExistence type="predicted"/>
<gene>
    <name evidence="3" type="ORF">ACFQ4G_17490</name>
</gene>
<dbReference type="PRINTS" id="PR00038">
    <property type="entry name" value="HTHLUXR"/>
</dbReference>
<evidence type="ECO:0000313" key="4">
    <source>
        <dbReference type="Proteomes" id="UP001597176"/>
    </source>
</evidence>
<dbReference type="PANTHER" id="PTHR43214">
    <property type="entry name" value="TWO-COMPONENT RESPONSE REGULATOR"/>
    <property type="match status" value="1"/>
</dbReference>
<accession>A0ABW3X414</accession>
<keyword evidence="4" id="KW-1185">Reference proteome</keyword>